<dbReference type="InterPro" id="IPR011611">
    <property type="entry name" value="PfkB_dom"/>
</dbReference>
<reference evidence="6 7" key="1">
    <citation type="submission" date="2006-02" db="EMBL/GenBank/DDBJ databases">
        <authorList>
            <person name="Pinhassi J."/>
            <person name="Pedros-Alio C."/>
            <person name="Ferriera S."/>
            <person name="Johnson J."/>
            <person name="Kravitz S."/>
            <person name="Halpern A."/>
            <person name="Remington K."/>
            <person name="Beeson K."/>
            <person name="Tran B."/>
            <person name="Rogers Y.-H."/>
            <person name="Friedman R."/>
            <person name="Venter J.C."/>
        </authorList>
    </citation>
    <scope>NUCLEOTIDE SEQUENCE [LARGE SCALE GENOMIC DNA]</scope>
    <source>
        <strain evidence="6 7">MED297</strain>
    </source>
</reference>
<comment type="caution">
    <text evidence="6">The sequence shown here is derived from an EMBL/GenBank/DDBJ whole genome shotgun (WGS) entry which is preliminary data.</text>
</comment>
<dbReference type="Pfam" id="PF00294">
    <property type="entry name" value="PfkB"/>
    <property type="match status" value="1"/>
</dbReference>
<dbReference type="PROSITE" id="PS00584">
    <property type="entry name" value="PFKB_KINASES_2"/>
    <property type="match status" value="1"/>
</dbReference>
<dbReference type="CDD" id="cd01168">
    <property type="entry name" value="adenosine_kinase"/>
    <property type="match status" value="1"/>
</dbReference>
<dbReference type="InterPro" id="IPR029056">
    <property type="entry name" value="Ribokinase-like"/>
</dbReference>
<dbReference type="STRING" id="314283.MED297_12547"/>
<dbReference type="PANTHER" id="PTHR43320">
    <property type="entry name" value="SUGAR KINASE"/>
    <property type="match status" value="1"/>
</dbReference>
<evidence type="ECO:0000256" key="1">
    <source>
        <dbReference type="ARBA" id="ARBA00010688"/>
    </source>
</evidence>
<sequence length="337" mass="36689">MGKLDIYAFGHALVDEEYAVSESFLQTLGIAKSHRTLIDFQRSQTLRQSATERGKLNLRSGGGSGANTIATAALLGAQCHFSCLLGDDEDGRFYQQQLVESGIATDHNAKTNDGHTGVCLVMLTPDAARTMNTYVGITDYIGPEHLNLDALQAAEWVYIEGHLLIAEPGYQAALKARDEARRLGKKIAVNFCDPAVARLCRERMTHLLDEPVDLVFCNEEEAEIWAYSDDLSLQKETLNKLAHQWVITLGEDGALAYDGHTETPVPAHRVTAISTLGAGDTFAGAFMYGVTQNYSFADAGALASLASAHLVQQSGPRLSALQLQQILETHQQQREAL</sequence>
<evidence type="ECO:0000256" key="2">
    <source>
        <dbReference type="ARBA" id="ARBA00022679"/>
    </source>
</evidence>
<evidence type="ECO:0000259" key="5">
    <source>
        <dbReference type="Pfam" id="PF00294"/>
    </source>
</evidence>
<keyword evidence="3 4" id="KW-0418">Kinase</keyword>
<dbReference type="Proteomes" id="UP000005953">
    <property type="component" value="Unassembled WGS sequence"/>
</dbReference>
<dbReference type="HOGENOM" id="CLU_027634_5_1_6"/>
<protein>
    <submittedName>
        <fullName evidence="6">Sugar kinase, ribokinase family protein</fullName>
    </submittedName>
</protein>
<organism evidence="6 7">
    <name type="scientific">Reinekea blandensis MED297</name>
    <dbReference type="NCBI Taxonomy" id="314283"/>
    <lineage>
        <taxon>Bacteria</taxon>
        <taxon>Pseudomonadati</taxon>
        <taxon>Pseudomonadota</taxon>
        <taxon>Gammaproteobacteria</taxon>
        <taxon>Oceanospirillales</taxon>
        <taxon>Saccharospirillaceae</taxon>
        <taxon>Reinekea</taxon>
    </lineage>
</organism>
<dbReference type="SUPFAM" id="SSF53613">
    <property type="entry name" value="Ribokinase-like"/>
    <property type="match status" value="1"/>
</dbReference>
<gene>
    <name evidence="6" type="ORF">MED297_12547</name>
</gene>
<dbReference type="OrthoDB" id="9813569at2"/>
<comment type="similarity">
    <text evidence="1 4">Belongs to the carbohydrate kinase PfkB family.</text>
</comment>
<evidence type="ECO:0000313" key="7">
    <source>
        <dbReference type="Proteomes" id="UP000005953"/>
    </source>
</evidence>
<dbReference type="PANTHER" id="PTHR43320:SF3">
    <property type="entry name" value="CARBOHYDRATE KINASE PFKB DOMAIN-CONTAINING PROTEIN"/>
    <property type="match status" value="1"/>
</dbReference>
<name>A4BE81_9GAMM</name>
<dbReference type="RefSeq" id="WP_008042265.1">
    <property type="nucleotide sequence ID" value="NZ_CH724149.1"/>
</dbReference>
<dbReference type="EMBL" id="AAOE01000009">
    <property type="protein sequence ID" value="EAR09559.1"/>
    <property type="molecule type" value="Genomic_DNA"/>
</dbReference>
<feature type="domain" description="Carbohydrate kinase PfkB" evidence="5">
    <location>
        <begin position="37"/>
        <end position="319"/>
    </location>
</feature>
<dbReference type="InterPro" id="IPR002173">
    <property type="entry name" value="Carboh/pur_kinase_PfkB_CS"/>
</dbReference>
<dbReference type="InterPro" id="IPR002139">
    <property type="entry name" value="Ribo/fructo_kinase"/>
</dbReference>
<keyword evidence="7" id="KW-1185">Reference proteome</keyword>
<dbReference type="PRINTS" id="PR00990">
    <property type="entry name" value="RIBOKINASE"/>
</dbReference>
<evidence type="ECO:0000256" key="4">
    <source>
        <dbReference type="RuleBase" id="RU003704"/>
    </source>
</evidence>
<proteinExistence type="inferred from homology"/>
<dbReference type="GO" id="GO:0016301">
    <property type="term" value="F:kinase activity"/>
    <property type="evidence" value="ECO:0007669"/>
    <property type="project" value="UniProtKB-KW"/>
</dbReference>
<dbReference type="AlphaFoldDB" id="A4BE81"/>
<evidence type="ECO:0000313" key="6">
    <source>
        <dbReference type="EMBL" id="EAR09559.1"/>
    </source>
</evidence>
<evidence type="ECO:0000256" key="3">
    <source>
        <dbReference type="ARBA" id="ARBA00022777"/>
    </source>
</evidence>
<accession>A4BE81</accession>
<dbReference type="Gene3D" id="3.40.1190.20">
    <property type="match status" value="1"/>
</dbReference>
<keyword evidence="2 4" id="KW-0808">Transferase</keyword>
<dbReference type="InterPro" id="IPR052700">
    <property type="entry name" value="Carb_kinase_PfkB-like"/>
</dbReference>